<dbReference type="Pfam" id="PF14223">
    <property type="entry name" value="Retrotran_gag_2"/>
    <property type="match status" value="1"/>
</dbReference>
<comment type="caution">
    <text evidence="1">The sequence shown here is derived from an EMBL/GenBank/DDBJ whole genome shotgun (WGS) entry which is preliminary data.</text>
</comment>
<organism evidence="1 2">
    <name type="scientific">Tanacetum coccineum</name>
    <dbReference type="NCBI Taxonomy" id="301880"/>
    <lineage>
        <taxon>Eukaryota</taxon>
        <taxon>Viridiplantae</taxon>
        <taxon>Streptophyta</taxon>
        <taxon>Embryophyta</taxon>
        <taxon>Tracheophyta</taxon>
        <taxon>Spermatophyta</taxon>
        <taxon>Magnoliopsida</taxon>
        <taxon>eudicotyledons</taxon>
        <taxon>Gunneridae</taxon>
        <taxon>Pentapetalae</taxon>
        <taxon>asterids</taxon>
        <taxon>campanulids</taxon>
        <taxon>Asterales</taxon>
        <taxon>Asteraceae</taxon>
        <taxon>Asteroideae</taxon>
        <taxon>Anthemideae</taxon>
        <taxon>Anthemidinae</taxon>
        <taxon>Tanacetum</taxon>
    </lineage>
</organism>
<dbReference type="PANTHER" id="PTHR47481:SF37">
    <property type="entry name" value="RETROTRANSPOSON GAG DOMAIN-CONTAINING PROTEIN"/>
    <property type="match status" value="1"/>
</dbReference>
<keyword evidence="2" id="KW-1185">Reference proteome</keyword>
<gene>
    <name evidence="1" type="ORF">Tco_0824348</name>
</gene>
<dbReference type="Proteomes" id="UP001151760">
    <property type="component" value="Unassembled WGS sequence"/>
</dbReference>
<protein>
    <recommendedName>
        <fullName evidence="3">Retrotransposon Copia-like N-terminal domain-containing protein</fullName>
    </recommendedName>
</protein>
<dbReference type="EMBL" id="BQNB010012405">
    <property type="protein sequence ID" value="GJT03179.1"/>
    <property type="molecule type" value="Genomic_DNA"/>
</dbReference>
<reference evidence="1" key="2">
    <citation type="submission" date="2022-01" db="EMBL/GenBank/DDBJ databases">
        <authorList>
            <person name="Yamashiro T."/>
            <person name="Shiraishi A."/>
            <person name="Satake H."/>
            <person name="Nakayama K."/>
        </authorList>
    </citation>
    <scope>NUCLEOTIDE SEQUENCE</scope>
</reference>
<accession>A0ABQ5AQ45</accession>
<evidence type="ECO:0008006" key="3">
    <source>
        <dbReference type="Google" id="ProtNLM"/>
    </source>
</evidence>
<dbReference type="PANTHER" id="PTHR47481">
    <property type="match status" value="1"/>
</dbReference>
<proteinExistence type="predicted"/>
<evidence type="ECO:0000313" key="2">
    <source>
        <dbReference type="Proteomes" id="UP001151760"/>
    </source>
</evidence>
<reference evidence="1" key="1">
    <citation type="journal article" date="2022" name="Int. J. Mol. Sci.">
        <title>Draft Genome of Tanacetum Coccineum: Genomic Comparison of Closely Related Tanacetum-Family Plants.</title>
        <authorList>
            <person name="Yamashiro T."/>
            <person name="Shiraishi A."/>
            <person name="Nakayama K."/>
            <person name="Satake H."/>
        </authorList>
    </citation>
    <scope>NUCLEOTIDE SEQUENCE</scope>
</reference>
<sequence>MMGLNMLIDIVIPDYNALCPIKAKSCTCWQLSYADYLLSLPFLMAAAAQNTNNATIRLILLAEKLTGPNFTNWYQNLRIVLRYEGKLAHLEQPLIPLPYPVASQAARDAYNTLYDTQIRCSLMIGMKAFHTCKQEDGQSVRSYLLKRKSYLDTLEHLGYAMPNKHGVSLILNSLNKDYDQFVQNYNMHSMGKTIAELHVMLKLHEKGIPKKAETPIVLAIQRDKINE</sequence>
<name>A0ABQ5AQ45_9ASTR</name>
<evidence type="ECO:0000313" key="1">
    <source>
        <dbReference type="EMBL" id="GJT03179.1"/>
    </source>
</evidence>